<keyword evidence="6" id="KW-1185">Reference proteome</keyword>
<dbReference type="InterPro" id="IPR017441">
    <property type="entry name" value="Protein_kinase_ATP_BS"/>
</dbReference>
<evidence type="ECO:0000256" key="2">
    <source>
        <dbReference type="ARBA" id="ARBA00022840"/>
    </source>
</evidence>
<dbReference type="Gene3D" id="1.10.510.10">
    <property type="entry name" value="Transferase(Phosphotransferase) domain 1"/>
    <property type="match status" value="1"/>
</dbReference>
<evidence type="ECO:0000313" key="5">
    <source>
        <dbReference type="EMBL" id="PIL31199.1"/>
    </source>
</evidence>
<dbReference type="AlphaFoldDB" id="A0A2G8SBR5"/>
<dbReference type="GO" id="GO:0004674">
    <property type="term" value="F:protein serine/threonine kinase activity"/>
    <property type="evidence" value="ECO:0007669"/>
    <property type="project" value="TreeGrafter"/>
</dbReference>
<dbReference type="InterPro" id="IPR008271">
    <property type="entry name" value="Ser/Thr_kinase_AS"/>
</dbReference>
<gene>
    <name evidence="5" type="ORF">GSI_05897</name>
</gene>
<protein>
    <submittedName>
        <fullName evidence="5">Transporter</fullName>
    </submittedName>
</protein>
<dbReference type="GO" id="GO:0005737">
    <property type="term" value="C:cytoplasm"/>
    <property type="evidence" value="ECO:0007669"/>
    <property type="project" value="TreeGrafter"/>
</dbReference>
<sequence length="506" mass="56352">MAAADSLPDFTGCFLDDRYELIKMLGSGSFGVVYKAIDHEIADDYDRIVAVKILRKAGRSAAHLACIRREVAFHSAVAYNEGVVTLYDTFDDEKWCHLVLEFCGGGDLFDQIIARQVYAGKDELIRTAFLSLLDAVQGCHDAGIAHRDLKPENVLTNEDGSQCYLADFGLASDEPLVHEFSVGTGLYMSPECVGDMTDRASYDPFLSDIWALGVILLNMITGENLWERATPKDTHFARFLMDPDFLYHTYPMSAHAQSILLSLLELDPALRVSLSTVRDEVLAIETFFRPASPFEHAPIEHEDTTLTSELERELEHELELELELGLAAETSSESGFGYDYESEYDYEFEDKYKSKSYMASEIDIPCATASPEPDVRGGRDCSAGSAVDLYAPPTTTTTTTPSYSSSISFITTSYSSARASYGTPDAEEAVTPEGTTIVAPTTAYMLWERMMAGDHLNKSQSQSQYQSMSVQEAHGYEGWQKGATAQMLMAQYQQQYCSRYEYYDLF</sequence>
<dbReference type="OrthoDB" id="541276at2759"/>
<evidence type="ECO:0000256" key="1">
    <source>
        <dbReference type="ARBA" id="ARBA00022741"/>
    </source>
</evidence>
<evidence type="ECO:0000256" key="3">
    <source>
        <dbReference type="PROSITE-ProRule" id="PRU10141"/>
    </source>
</evidence>
<dbReference type="PROSITE" id="PS50011">
    <property type="entry name" value="PROTEIN_KINASE_DOM"/>
    <property type="match status" value="1"/>
</dbReference>
<dbReference type="Proteomes" id="UP000230002">
    <property type="component" value="Unassembled WGS sequence"/>
</dbReference>
<comment type="caution">
    <text evidence="5">The sequence shown here is derived from an EMBL/GenBank/DDBJ whole genome shotgun (WGS) entry which is preliminary data.</text>
</comment>
<feature type="domain" description="Protein kinase" evidence="4">
    <location>
        <begin position="19"/>
        <end position="288"/>
    </location>
</feature>
<evidence type="ECO:0000313" key="6">
    <source>
        <dbReference type="Proteomes" id="UP000230002"/>
    </source>
</evidence>
<feature type="binding site" evidence="3">
    <location>
        <position position="52"/>
    </location>
    <ligand>
        <name>ATP</name>
        <dbReference type="ChEBI" id="CHEBI:30616"/>
    </ligand>
</feature>
<accession>A0A2G8SBR5</accession>
<dbReference type="GO" id="GO:0044773">
    <property type="term" value="P:mitotic DNA damage checkpoint signaling"/>
    <property type="evidence" value="ECO:0007669"/>
    <property type="project" value="TreeGrafter"/>
</dbReference>
<dbReference type="Pfam" id="PF00069">
    <property type="entry name" value="Pkinase"/>
    <property type="match status" value="1"/>
</dbReference>
<dbReference type="SUPFAM" id="SSF56112">
    <property type="entry name" value="Protein kinase-like (PK-like)"/>
    <property type="match status" value="1"/>
</dbReference>
<keyword evidence="2 3" id="KW-0067">ATP-binding</keyword>
<dbReference type="PANTHER" id="PTHR44167">
    <property type="entry name" value="OVARIAN-SPECIFIC SERINE/THREONINE-PROTEIN KINASE LOK-RELATED"/>
    <property type="match status" value="1"/>
</dbReference>
<proteinExistence type="predicted"/>
<dbReference type="InterPro" id="IPR000719">
    <property type="entry name" value="Prot_kinase_dom"/>
</dbReference>
<dbReference type="PROSITE" id="PS00108">
    <property type="entry name" value="PROTEIN_KINASE_ST"/>
    <property type="match status" value="1"/>
</dbReference>
<organism evidence="5 6">
    <name type="scientific">Ganoderma sinense ZZ0214-1</name>
    <dbReference type="NCBI Taxonomy" id="1077348"/>
    <lineage>
        <taxon>Eukaryota</taxon>
        <taxon>Fungi</taxon>
        <taxon>Dikarya</taxon>
        <taxon>Basidiomycota</taxon>
        <taxon>Agaricomycotina</taxon>
        <taxon>Agaricomycetes</taxon>
        <taxon>Polyporales</taxon>
        <taxon>Polyporaceae</taxon>
        <taxon>Ganoderma</taxon>
    </lineage>
</organism>
<dbReference type="GO" id="GO:0005524">
    <property type="term" value="F:ATP binding"/>
    <property type="evidence" value="ECO:0007669"/>
    <property type="project" value="UniProtKB-UniRule"/>
</dbReference>
<dbReference type="EMBL" id="AYKW01000012">
    <property type="protein sequence ID" value="PIL31199.1"/>
    <property type="molecule type" value="Genomic_DNA"/>
</dbReference>
<dbReference type="STRING" id="1077348.A0A2G8SBR5"/>
<keyword evidence="1 3" id="KW-0547">Nucleotide-binding</keyword>
<dbReference type="PROSITE" id="PS00107">
    <property type="entry name" value="PROTEIN_KINASE_ATP"/>
    <property type="match status" value="1"/>
</dbReference>
<name>A0A2G8SBR5_9APHY</name>
<dbReference type="InterPro" id="IPR011009">
    <property type="entry name" value="Kinase-like_dom_sf"/>
</dbReference>
<dbReference type="PANTHER" id="PTHR44167:SF24">
    <property type="entry name" value="SERINE_THREONINE-PROTEIN KINASE CHK2"/>
    <property type="match status" value="1"/>
</dbReference>
<dbReference type="GO" id="GO:0005634">
    <property type="term" value="C:nucleus"/>
    <property type="evidence" value="ECO:0007669"/>
    <property type="project" value="TreeGrafter"/>
</dbReference>
<evidence type="ECO:0000259" key="4">
    <source>
        <dbReference type="PROSITE" id="PS50011"/>
    </source>
</evidence>
<reference evidence="5 6" key="1">
    <citation type="journal article" date="2015" name="Sci. Rep.">
        <title>Chromosome-level genome map provides insights into diverse defense mechanisms in the medicinal fungus Ganoderma sinense.</title>
        <authorList>
            <person name="Zhu Y."/>
            <person name="Xu J."/>
            <person name="Sun C."/>
            <person name="Zhou S."/>
            <person name="Xu H."/>
            <person name="Nelson D.R."/>
            <person name="Qian J."/>
            <person name="Song J."/>
            <person name="Luo H."/>
            <person name="Xiang L."/>
            <person name="Li Y."/>
            <person name="Xu Z."/>
            <person name="Ji A."/>
            <person name="Wang L."/>
            <person name="Lu S."/>
            <person name="Hayward A."/>
            <person name="Sun W."/>
            <person name="Li X."/>
            <person name="Schwartz D.C."/>
            <person name="Wang Y."/>
            <person name="Chen S."/>
        </authorList>
    </citation>
    <scope>NUCLEOTIDE SEQUENCE [LARGE SCALE GENOMIC DNA]</scope>
    <source>
        <strain evidence="5 6">ZZ0214-1</strain>
    </source>
</reference>
<dbReference type="SMART" id="SM00220">
    <property type="entry name" value="S_TKc"/>
    <property type="match status" value="1"/>
</dbReference>